<keyword evidence="7" id="KW-0028">Amino-acid biosynthesis</keyword>
<comment type="caution">
    <text evidence="7">Lacks conserved residue(s) required for the propagation of feature annotation.</text>
</comment>
<evidence type="ECO:0000313" key="11">
    <source>
        <dbReference type="EMBL" id="CAA9553464.1"/>
    </source>
</evidence>
<dbReference type="InterPro" id="IPR036291">
    <property type="entry name" value="NAD(P)-bd_dom_sf"/>
</dbReference>
<feature type="domain" description="SDH C-terminal" evidence="10">
    <location>
        <begin position="238"/>
        <end position="268"/>
    </location>
</feature>
<feature type="binding site" evidence="7">
    <location>
        <position position="238"/>
    </location>
    <ligand>
        <name>NADP(+)</name>
        <dbReference type="ChEBI" id="CHEBI:58349"/>
    </ligand>
</feature>
<sequence>MCLIGMPIAQSLSPAMHNAACAALGIDATYGLCETGSGGLAAAVAAIRGPEYLGANVTIPHKEAVIPLLDEISPLAARSGAVNTIVKRGAILRGENTDGGGFLWPLRLGGAQLDQWRVTLLGAGGAARGVAVALLNAGVTQLTIINRTVERAAALVAALEDARADILALDDPWVGGALAASDLLINAVPTGYGPDATLPLATALLGRLPAHALVYDLAYRKTALLEAAEARGLATLDGLPMLVGQGALALQLWTGKEVPREIMWAAALARRDGHPSS</sequence>
<dbReference type="SUPFAM" id="SSF51735">
    <property type="entry name" value="NAD(P)-binding Rossmann-fold domains"/>
    <property type="match status" value="1"/>
</dbReference>
<dbReference type="Pfam" id="PF01488">
    <property type="entry name" value="Shikimate_DH"/>
    <property type="match status" value="1"/>
</dbReference>
<feature type="domain" description="Quinate/shikimate 5-dehydrogenase/glutamyl-tRNA reductase" evidence="8">
    <location>
        <begin position="112"/>
        <end position="188"/>
    </location>
</feature>
<name>A0A6J4UKL2_9BACT</name>
<feature type="binding site" evidence="7">
    <location>
        <begin position="146"/>
        <end position="151"/>
    </location>
    <ligand>
        <name>NADP(+)</name>
        <dbReference type="ChEBI" id="CHEBI:58349"/>
    </ligand>
</feature>
<feature type="binding site" evidence="7">
    <location>
        <position position="217"/>
    </location>
    <ligand>
        <name>NADP(+)</name>
        <dbReference type="ChEBI" id="CHEBI:58349"/>
    </ligand>
</feature>
<comment type="pathway">
    <text evidence="1 7">Metabolic intermediate biosynthesis; chorismate biosynthesis; chorismate from D-erythrose 4-phosphate and phosphoenolpyruvate: step 4/7.</text>
</comment>
<evidence type="ECO:0000259" key="9">
    <source>
        <dbReference type="Pfam" id="PF08501"/>
    </source>
</evidence>
<dbReference type="GO" id="GO:0004764">
    <property type="term" value="F:shikimate 3-dehydrogenase (NADP+) activity"/>
    <property type="evidence" value="ECO:0007669"/>
    <property type="project" value="UniProtKB-UniRule"/>
</dbReference>
<gene>
    <name evidence="7" type="primary">aroE</name>
    <name evidence="11" type="ORF">AVDCRST_MAG18-501</name>
</gene>
<comment type="catalytic activity">
    <reaction evidence="6 7">
        <text>shikimate + NADP(+) = 3-dehydroshikimate + NADPH + H(+)</text>
        <dbReference type="Rhea" id="RHEA:17737"/>
        <dbReference type="ChEBI" id="CHEBI:15378"/>
        <dbReference type="ChEBI" id="CHEBI:16630"/>
        <dbReference type="ChEBI" id="CHEBI:36208"/>
        <dbReference type="ChEBI" id="CHEBI:57783"/>
        <dbReference type="ChEBI" id="CHEBI:58349"/>
        <dbReference type="EC" id="1.1.1.25"/>
    </reaction>
</comment>
<dbReference type="PANTHER" id="PTHR21089">
    <property type="entry name" value="SHIKIMATE DEHYDROGENASE"/>
    <property type="match status" value="1"/>
</dbReference>
<feature type="binding site" evidence="7">
    <location>
        <position position="245"/>
    </location>
    <ligand>
        <name>shikimate</name>
        <dbReference type="ChEBI" id="CHEBI:36208"/>
    </ligand>
</feature>
<dbReference type="Gene3D" id="3.40.50.10860">
    <property type="entry name" value="Leucine Dehydrogenase, chain A, domain 1"/>
    <property type="match status" value="1"/>
</dbReference>
<dbReference type="InterPro" id="IPR041121">
    <property type="entry name" value="SDH_C"/>
</dbReference>
<dbReference type="UniPathway" id="UPA00053">
    <property type="reaction ID" value="UER00087"/>
</dbReference>
<accession>A0A6J4UKL2</accession>
<protein>
    <recommendedName>
        <fullName evidence="2 7">Shikimate dehydrogenase (NADP(+))</fullName>
        <shortName evidence="7">SDH</shortName>
        <ecNumber evidence="2 7">1.1.1.25</ecNumber>
    </recommendedName>
</protein>
<comment type="function">
    <text evidence="7">Involved in the biosynthesis of the chorismate, which leads to the biosynthesis of aromatic amino acids. Catalyzes the reversible NADPH linked reduction of 3-dehydroshikimate (DHSA) to yield shikimate (SA).</text>
</comment>
<keyword evidence="3 7" id="KW-0521">NADP</keyword>
<evidence type="ECO:0000256" key="3">
    <source>
        <dbReference type="ARBA" id="ARBA00022857"/>
    </source>
</evidence>
<feature type="binding site" evidence="7">
    <location>
        <position position="98"/>
    </location>
    <ligand>
        <name>shikimate</name>
        <dbReference type="ChEBI" id="CHEBI:36208"/>
    </ligand>
</feature>
<keyword evidence="4 7" id="KW-0560">Oxidoreductase</keyword>
<organism evidence="11">
    <name type="scientific">uncultured Thermomicrobiales bacterium</name>
    <dbReference type="NCBI Taxonomy" id="1645740"/>
    <lineage>
        <taxon>Bacteria</taxon>
        <taxon>Pseudomonadati</taxon>
        <taxon>Thermomicrobiota</taxon>
        <taxon>Thermomicrobia</taxon>
        <taxon>Thermomicrobiales</taxon>
        <taxon>environmental samples</taxon>
    </lineage>
</organism>
<feature type="binding site" evidence="7">
    <location>
        <begin position="11"/>
        <end position="13"/>
    </location>
    <ligand>
        <name>shikimate</name>
        <dbReference type="ChEBI" id="CHEBI:36208"/>
    </ligand>
</feature>
<dbReference type="GO" id="GO:0008652">
    <property type="term" value="P:amino acid biosynthetic process"/>
    <property type="evidence" value="ECO:0007669"/>
    <property type="project" value="UniProtKB-KW"/>
</dbReference>
<feature type="binding site" evidence="7">
    <location>
        <position position="58"/>
    </location>
    <ligand>
        <name>shikimate</name>
        <dbReference type="ChEBI" id="CHEBI:36208"/>
    </ligand>
</feature>
<proteinExistence type="inferred from homology"/>
<dbReference type="PANTHER" id="PTHR21089:SF1">
    <property type="entry name" value="BIFUNCTIONAL 3-DEHYDROQUINATE DEHYDRATASE_SHIKIMATE DEHYDROGENASE, CHLOROPLASTIC"/>
    <property type="match status" value="1"/>
</dbReference>
<feature type="active site" description="Proton acceptor" evidence="7">
    <location>
        <position position="62"/>
    </location>
</feature>
<feature type="binding site" evidence="7">
    <location>
        <position position="219"/>
    </location>
    <ligand>
        <name>shikimate</name>
        <dbReference type="ChEBI" id="CHEBI:36208"/>
    </ligand>
</feature>
<dbReference type="GO" id="GO:0050661">
    <property type="term" value="F:NADP binding"/>
    <property type="evidence" value="ECO:0007669"/>
    <property type="project" value="TreeGrafter"/>
</dbReference>
<dbReference type="Pfam" id="PF18317">
    <property type="entry name" value="SDH_C"/>
    <property type="match status" value="1"/>
</dbReference>
<dbReference type="GO" id="GO:0009423">
    <property type="term" value="P:chorismate biosynthetic process"/>
    <property type="evidence" value="ECO:0007669"/>
    <property type="project" value="UniProtKB-UniRule"/>
</dbReference>
<comment type="similarity">
    <text evidence="7">Belongs to the shikimate dehydrogenase family.</text>
</comment>
<evidence type="ECO:0000259" key="8">
    <source>
        <dbReference type="Pfam" id="PF01488"/>
    </source>
</evidence>
<evidence type="ECO:0000256" key="6">
    <source>
        <dbReference type="ARBA" id="ARBA00049442"/>
    </source>
</evidence>
<dbReference type="InterPro" id="IPR022893">
    <property type="entry name" value="Shikimate_DH_fam"/>
</dbReference>
<dbReference type="GO" id="GO:0009073">
    <property type="term" value="P:aromatic amino acid family biosynthetic process"/>
    <property type="evidence" value="ECO:0007669"/>
    <property type="project" value="UniProtKB-KW"/>
</dbReference>
<feature type="binding site" evidence="7">
    <location>
        <begin position="122"/>
        <end position="126"/>
    </location>
    <ligand>
        <name>NADP(+)</name>
        <dbReference type="ChEBI" id="CHEBI:58349"/>
    </ligand>
</feature>
<evidence type="ECO:0000256" key="2">
    <source>
        <dbReference type="ARBA" id="ARBA00012962"/>
    </source>
</evidence>
<dbReference type="GO" id="GO:0005829">
    <property type="term" value="C:cytosol"/>
    <property type="evidence" value="ECO:0007669"/>
    <property type="project" value="TreeGrafter"/>
</dbReference>
<dbReference type="Pfam" id="PF08501">
    <property type="entry name" value="Shikimate_dh_N"/>
    <property type="match status" value="1"/>
</dbReference>
<evidence type="ECO:0000259" key="10">
    <source>
        <dbReference type="Pfam" id="PF18317"/>
    </source>
</evidence>
<dbReference type="HAMAP" id="MF_00222">
    <property type="entry name" value="Shikimate_DH_AroE"/>
    <property type="match status" value="1"/>
</dbReference>
<dbReference type="CDD" id="cd01065">
    <property type="entry name" value="NAD_bind_Shikimate_DH"/>
    <property type="match status" value="1"/>
</dbReference>
<feature type="binding site" evidence="7">
    <location>
        <position position="83"/>
    </location>
    <ligand>
        <name>shikimate</name>
        <dbReference type="ChEBI" id="CHEBI:36208"/>
    </ligand>
</feature>
<comment type="subunit">
    <text evidence="7">Homodimer.</text>
</comment>
<dbReference type="EC" id="1.1.1.25" evidence="2 7"/>
<evidence type="ECO:0000256" key="5">
    <source>
        <dbReference type="ARBA" id="ARBA00023141"/>
    </source>
</evidence>
<dbReference type="AlphaFoldDB" id="A0A6J4UKL2"/>
<feature type="domain" description="Shikimate dehydrogenase substrate binding N-terminal" evidence="9">
    <location>
        <begin position="3"/>
        <end position="85"/>
    </location>
</feature>
<dbReference type="InterPro" id="IPR013708">
    <property type="entry name" value="Shikimate_DH-bd_N"/>
</dbReference>
<evidence type="ECO:0000256" key="7">
    <source>
        <dbReference type="HAMAP-Rule" id="MF_00222"/>
    </source>
</evidence>
<dbReference type="GO" id="GO:0019632">
    <property type="term" value="P:shikimate metabolic process"/>
    <property type="evidence" value="ECO:0007669"/>
    <property type="project" value="TreeGrafter"/>
</dbReference>
<dbReference type="Gene3D" id="3.40.50.720">
    <property type="entry name" value="NAD(P)-binding Rossmann-like Domain"/>
    <property type="match status" value="1"/>
</dbReference>
<evidence type="ECO:0000256" key="1">
    <source>
        <dbReference type="ARBA" id="ARBA00004871"/>
    </source>
</evidence>
<evidence type="ECO:0000256" key="4">
    <source>
        <dbReference type="ARBA" id="ARBA00023002"/>
    </source>
</evidence>
<reference evidence="11" key="1">
    <citation type="submission" date="2020-02" db="EMBL/GenBank/DDBJ databases">
        <authorList>
            <person name="Meier V. D."/>
        </authorList>
    </citation>
    <scope>NUCLEOTIDE SEQUENCE</scope>
    <source>
        <strain evidence="11">AVDCRST_MAG18</strain>
    </source>
</reference>
<dbReference type="InterPro" id="IPR046346">
    <property type="entry name" value="Aminoacid_DH-like_N_sf"/>
</dbReference>
<dbReference type="InterPro" id="IPR006151">
    <property type="entry name" value="Shikm_DH/Glu-tRNA_Rdtase"/>
</dbReference>
<dbReference type="SUPFAM" id="SSF53223">
    <property type="entry name" value="Aminoacid dehydrogenase-like, N-terminal domain"/>
    <property type="match status" value="1"/>
</dbReference>
<keyword evidence="5 7" id="KW-0057">Aromatic amino acid biosynthesis</keyword>
<dbReference type="EMBL" id="CADCWN010000035">
    <property type="protein sequence ID" value="CAA9553464.1"/>
    <property type="molecule type" value="Genomic_DNA"/>
</dbReference>